<keyword evidence="11 15" id="KW-0135">Cellulose biosynthesis</keyword>
<dbReference type="EMBL" id="VLKG01000009">
    <property type="protein sequence ID" value="TWH64405.1"/>
    <property type="molecule type" value="Genomic_DNA"/>
</dbReference>
<comment type="pathway">
    <text evidence="3 15">Glycan metabolism; bacterial cellulose biosynthesis.</text>
</comment>
<evidence type="ECO:0000256" key="13">
    <source>
        <dbReference type="ARBA" id="ARBA00023136"/>
    </source>
</evidence>
<evidence type="ECO:0000256" key="12">
    <source>
        <dbReference type="ARBA" id="ARBA00022989"/>
    </source>
</evidence>
<proteinExistence type="inferred from homology"/>
<keyword evidence="15" id="KW-0732">Signal</keyword>
<keyword evidence="7 15" id="KW-1003">Cell membrane</keyword>
<dbReference type="GO" id="GO:0030244">
    <property type="term" value="P:cellulose biosynthetic process"/>
    <property type="evidence" value="ECO:0007669"/>
    <property type="project" value="UniProtKB-KW"/>
</dbReference>
<dbReference type="Proteomes" id="UP000319627">
    <property type="component" value="Unassembled WGS sequence"/>
</dbReference>
<evidence type="ECO:0000256" key="15">
    <source>
        <dbReference type="RuleBase" id="RU365021"/>
    </source>
</evidence>
<dbReference type="Pfam" id="PF03170">
    <property type="entry name" value="BcsB"/>
    <property type="match status" value="1"/>
</dbReference>
<name>A0A562I167_9GAMM</name>
<evidence type="ECO:0000256" key="9">
    <source>
        <dbReference type="ARBA" id="ARBA00022636"/>
    </source>
</evidence>
<keyword evidence="10 15" id="KW-0812">Transmembrane</keyword>
<keyword evidence="12 15" id="KW-1133">Transmembrane helix</keyword>
<comment type="subcellular location">
    <subcellularLocation>
        <location evidence="2">Cell inner membrane</location>
        <topology evidence="2">Single-pass membrane protein</topology>
    </subcellularLocation>
</comment>
<evidence type="ECO:0000256" key="4">
    <source>
        <dbReference type="ARBA" id="ARBA00010714"/>
    </source>
</evidence>
<dbReference type="UniPathway" id="UPA00694"/>
<dbReference type="GO" id="GO:0006011">
    <property type="term" value="P:UDP-alpha-D-glucose metabolic process"/>
    <property type="evidence" value="ECO:0007669"/>
    <property type="project" value="InterPro"/>
</dbReference>
<evidence type="ECO:0000256" key="1">
    <source>
        <dbReference type="ARBA" id="ARBA00002057"/>
    </source>
</evidence>
<gene>
    <name evidence="16" type="ORF">LX59_02353</name>
</gene>
<dbReference type="InterPro" id="IPR018513">
    <property type="entry name" value="Cell_synthase_bac"/>
</dbReference>
<protein>
    <recommendedName>
        <fullName evidence="6 15">Cyclic di-GMP-binding protein</fullName>
    </recommendedName>
    <alternativeName>
        <fullName evidence="14 15">Cellulose synthase regulatory subunit</fullName>
    </alternativeName>
</protein>
<feature type="transmembrane region" description="Helical" evidence="15">
    <location>
        <begin position="753"/>
        <end position="773"/>
    </location>
</feature>
<comment type="caution">
    <text evidence="16">The sequence shown here is derived from an EMBL/GenBank/DDBJ whole genome shotgun (WGS) entry which is preliminary data.</text>
</comment>
<dbReference type="InterPro" id="IPR003920">
    <property type="entry name" value="Cell_synth_B"/>
</dbReference>
<dbReference type="PANTHER" id="PTHR39083">
    <property type="entry name" value="CYCLIC DI-GMP-BINDING PROTEIN"/>
    <property type="match status" value="1"/>
</dbReference>
<dbReference type="AlphaFoldDB" id="A0A562I167"/>
<evidence type="ECO:0000256" key="6">
    <source>
        <dbReference type="ARBA" id="ARBA00021844"/>
    </source>
</evidence>
<dbReference type="GO" id="GO:0005886">
    <property type="term" value="C:plasma membrane"/>
    <property type="evidence" value="ECO:0007669"/>
    <property type="project" value="UniProtKB-SubCell"/>
</dbReference>
<evidence type="ECO:0000256" key="10">
    <source>
        <dbReference type="ARBA" id="ARBA00022692"/>
    </source>
</evidence>
<keyword evidence="9 15" id="KW-0973">c-di-GMP</keyword>
<comment type="function">
    <text evidence="1 15">Binds the cellulose synthase activator, bis-(3'-5') cyclic diguanylic acid (c-di-GMP).</text>
</comment>
<dbReference type="NCBIfam" id="NF008323">
    <property type="entry name" value="PRK11114.1-1"/>
    <property type="match status" value="1"/>
</dbReference>
<organism evidence="16 17">
    <name type="scientific">Azomonas agilis</name>
    <dbReference type="NCBI Taxonomy" id="116849"/>
    <lineage>
        <taxon>Bacteria</taxon>
        <taxon>Pseudomonadati</taxon>
        <taxon>Pseudomonadota</taxon>
        <taxon>Gammaproteobacteria</taxon>
        <taxon>Pseudomonadales</taxon>
        <taxon>Pseudomonadaceae</taxon>
        <taxon>Azomonas</taxon>
    </lineage>
</organism>
<keyword evidence="13 15" id="KW-0472">Membrane</keyword>
<feature type="signal peptide" evidence="15">
    <location>
        <begin position="1"/>
        <end position="24"/>
    </location>
</feature>
<comment type="subunit">
    <text evidence="5 15">Tightly associated with the cellulose synthase catalytic subunit.</text>
</comment>
<keyword evidence="8 15" id="KW-0997">Cell inner membrane</keyword>
<evidence type="ECO:0000256" key="5">
    <source>
        <dbReference type="ARBA" id="ARBA00011437"/>
    </source>
</evidence>
<keyword evidence="17" id="KW-1185">Reference proteome</keyword>
<comment type="similarity">
    <text evidence="4 15">Belongs to the AcsB/BcsB family.</text>
</comment>
<dbReference type="PRINTS" id="PR01440">
    <property type="entry name" value="CELLSNTHASEB"/>
</dbReference>
<evidence type="ECO:0000256" key="11">
    <source>
        <dbReference type="ARBA" id="ARBA00022916"/>
    </source>
</evidence>
<evidence type="ECO:0000256" key="7">
    <source>
        <dbReference type="ARBA" id="ARBA00022475"/>
    </source>
</evidence>
<dbReference type="RefSeq" id="WP_144572053.1">
    <property type="nucleotide sequence ID" value="NZ_VLKG01000009.1"/>
</dbReference>
<accession>A0A562I167</accession>
<dbReference type="PANTHER" id="PTHR39083:SF1">
    <property type="entry name" value="CYCLIC DI-GMP-BINDING PROTEIN"/>
    <property type="match status" value="1"/>
</dbReference>
<evidence type="ECO:0000256" key="14">
    <source>
        <dbReference type="ARBA" id="ARBA00033444"/>
    </source>
</evidence>
<evidence type="ECO:0000256" key="2">
    <source>
        <dbReference type="ARBA" id="ARBA00004377"/>
    </source>
</evidence>
<evidence type="ECO:0000313" key="17">
    <source>
        <dbReference type="Proteomes" id="UP000319627"/>
    </source>
</evidence>
<feature type="chain" id="PRO_5022267153" description="Cyclic di-GMP-binding protein" evidence="15">
    <location>
        <begin position="25"/>
        <end position="782"/>
    </location>
</feature>
<reference evidence="16 17" key="1">
    <citation type="submission" date="2019-07" db="EMBL/GenBank/DDBJ databases">
        <title>Genomic Encyclopedia of Type Strains, Phase I: the one thousand microbial genomes (KMG-I) project.</title>
        <authorList>
            <person name="Kyrpides N."/>
        </authorList>
    </citation>
    <scope>NUCLEOTIDE SEQUENCE [LARGE SCALE GENOMIC DNA]</scope>
    <source>
        <strain evidence="16 17">DSM 375</strain>
    </source>
</reference>
<evidence type="ECO:0000313" key="16">
    <source>
        <dbReference type="EMBL" id="TWH64405.1"/>
    </source>
</evidence>
<dbReference type="Gene3D" id="2.60.120.260">
    <property type="entry name" value="Galactose-binding domain-like"/>
    <property type="match status" value="2"/>
</dbReference>
<sequence length="782" mass="87452">MSYFFYSIVLISTLVALGSLSALAAPVSSKTPVAATLAPVTTAATTTSANTTQDIWLRTPSFSDLGRTTDILLKGVDSASQVDFTLRRDRIVREANLLLQFTPSPALIPNLSHIRIYLNDVMMGVSTIAKEDLGKQVNRKIALDPRLMGDFNRIRFEFVGHYTDICEDPANTTLWVNISQESRITLSEQPLLQANDLAFFPSPFFDENDPRLTRIHQIFAANPSPEEQQAAAILASYFGVQTRWRELELPVLFDRLPEVPKEGPYTHSIVFAPNGHRPAFLADMQRFPAVQAPIVELVDHPTTPYAKVLIIWGRDAADLNTAALALAQGNKIFRGQRVTVNQFQPLEPRTPYDAPNWIPTNRPVHFAELITYAEQLERKGLQPDPISLDINVPPDLFIWRNRGVPLHLLYRFTAPTLTNSSRLNVTLNNQLIAGLPLLTPSEDGNFFQKLHVKLLSNDSTGELDSKVLVPALKIGDRNQLQFQFSMASILGLTPRDHCQTMLVPDAHVAIDEASNIDLSGYHHYIGLPDLRAFARSSFPFSRMADLSETLVLIPKTHQPAQVASLLETIAGLSARIGYPAMRLQVTDDWRKAQEIDADLLVLGFLPEALRQNPDPELLRETLRDALLQPTSGERQQFSWLRSAAPYVREIYTSDPAVSRVDISATAPMAAIVGQQSPFHSQRSLVAVLATQEEDYQLFREAWRDVGKRDVMAGSSVVIRSSGVHSQFTGERYFVGYLPWWELLWFHLSTRPTLLALIAAISVLLVAIVTWQALQWVARKRLK</sequence>
<evidence type="ECO:0000256" key="8">
    <source>
        <dbReference type="ARBA" id="ARBA00022519"/>
    </source>
</evidence>
<dbReference type="OrthoDB" id="9806702at2"/>
<evidence type="ECO:0000256" key="3">
    <source>
        <dbReference type="ARBA" id="ARBA00005186"/>
    </source>
</evidence>